<evidence type="ECO:0000256" key="1">
    <source>
        <dbReference type="SAM" id="MobiDB-lite"/>
    </source>
</evidence>
<sequence length="101" mass="10873">MWQMKSRTIGSPKDLVGPIGRLHHIGPGGRHQLQLAARLDLPPEMDPESMFLKQMPPQVPAGVAAAVGGAEHDSVLGRTRKDGGSRYSSWDSTSTTEDVTL</sequence>
<evidence type="ECO:0000313" key="3">
    <source>
        <dbReference type="Proteomes" id="UP000226031"/>
    </source>
</evidence>
<protein>
    <submittedName>
        <fullName evidence="2">Uncharacterized protein</fullName>
    </submittedName>
</protein>
<feature type="region of interest" description="Disordered" evidence="1">
    <location>
        <begin position="70"/>
        <end position="101"/>
    </location>
</feature>
<dbReference type="EMBL" id="PDND01000375">
    <property type="protein sequence ID" value="PGH28562.1"/>
    <property type="molecule type" value="Genomic_DNA"/>
</dbReference>
<dbReference type="Proteomes" id="UP000226031">
    <property type="component" value="Unassembled WGS sequence"/>
</dbReference>
<comment type="caution">
    <text evidence="2">The sequence shown here is derived from an EMBL/GenBank/DDBJ whole genome shotgun (WGS) entry which is preliminary data.</text>
</comment>
<accession>A0A2B7Z6A7</accession>
<feature type="compositionally biased region" description="Polar residues" evidence="1">
    <location>
        <begin position="86"/>
        <end position="101"/>
    </location>
</feature>
<evidence type="ECO:0000313" key="2">
    <source>
        <dbReference type="EMBL" id="PGH28562.1"/>
    </source>
</evidence>
<keyword evidence="3" id="KW-1185">Reference proteome</keyword>
<organism evidence="2 3">
    <name type="scientific">[Emmonsia] crescens</name>
    <dbReference type="NCBI Taxonomy" id="73230"/>
    <lineage>
        <taxon>Eukaryota</taxon>
        <taxon>Fungi</taxon>
        <taxon>Dikarya</taxon>
        <taxon>Ascomycota</taxon>
        <taxon>Pezizomycotina</taxon>
        <taxon>Eurotiomycetes</taxon>
        <taxon>Eurotiomycetidae</taxon>
        <taxon>Onygenales</taxon>
        <taxon>Ajellomycetaceae</taxon>
        <taxon>Emergomyces</taxon>
    </lineage>
</organism>
<proteinExistence type="predicted"/>
<gene>
    <name evidence="2" type="ORF">GX50_08698</name>
</gene>
<name>A0A2B7Z6A7_9EURO</name>
<dbReference type="AlphaFoldDB" id="A0A2B7Z6A7"/>
<feature type="compositionally biased region" description="Basic and acidic residues" evidence="1">
    <location>
        <begin position="70"/>
        <end position="84"/>
    </location>
</feature>
<reference evidence="2 3" key="1">
    <citation type="submission" date="2017-10" db="EMBL/GenBank/DDBJ databases">
        <title>Comparative genomics in systemic dimorphic fungi from Ajellomycetaceae.</title>
        <authorList>
            <person name="Munoz J.F."/>
            <person name="Mcewen J.G."/>
            <person name="Clay O.K."/>
            <person name="Cuomo C.A."/>
        </authorList>
    </citation>
    <scope>NUCLEOTIDE SEQUENCE [LARGE SCALE GENOMIC DNA]</scope>
    <source>
        <strain evidence="2 3">UAMH4076</strain>
    </source>
</reference>